<dbReference type="SUPFAM" id="SSF51445">
    <property type="entry name" value="(Trans)glycosidases"/>
    <property type="match status" value="1"/>
</dbReference>
<evidence type="ECO:0000256" key="1">
    <source>
        <dbReference type="SAM" id="MobiDB-lite"/>
    </source>
</evidence>
<proteinExistence type="predicted"/>
<comment type="caution">
    <text evidence="3">The sequence shown here is derived from an EMBL/GenBank/DDBJ whole genome shotgun (WGS) entry which is preliminary data.</text>
</comment>
<protein>
    <submittedName>
        <fullName evidence="3">Uncharacterized protein</fullName>
    </submittedName>
</protein>
<dbReference type="EMBL" id="OFSQ01000003">
    <property type="protein sequence ID" value="SOY43855.1"/>
    <property type="molecule type" value="Genomic_DNA"/>
</dbReference>
<keyword evidence="2" id="KW-0732">Signal</keyword>
<dbReference type="Proteomes" id="UP000256780">
    <property type="component" value="Chromosome CBM2587_a"/>
</dbReference>
<dbReference type="PANTHER" id="PTHR12631">
    <property type="entry name" value="ALPHA-L-IDURONIDASE"/>
    <property type="match status" value="1"/>
</dbReference>
<dbReference type="OrthoDB" id="912485at2"/>
<feature type="compositionally biased region" description="Low complexity" evidence="1">
    <location>
        <begin position="26"/>
        <end position="46"/>
    </location>
</feature>
<dbReference type="InterPro" id="IPR017853">
    <property type="entry name" value="GH"/>
</dbReference>
<sequence>MKIRNYVRLAGAVSLAFALAACGGDDPADAGSPPAAGPSAPGAQPGPDKPAPDKPAPNPSVSAATRAILDADPASYAALAPVAEPGYTLLGRIKPRTTVELKAQGLTSHLMIGGETTDRNFSVFSNWREYLNPLGTTKVRIQSGWNDIEQTITTPATYNFAKLDEIIDGAIEQKHEPMVFLGYGNVRPGCTDCGGAGLGGSFPTGAGKERFLNFVAATVTRYKDKVTDWQIWNEPTKDLETYKTLIVETAKLIKQIQPNAKLTIGSWYTVHYVLSCMENCNDSADNQDARNYILTSLKYFNDNKGPTVPAEDVYVAFHPYTTSVDYDQNPWDARSMDNFLALVRGYGFKPRMDENGAPSTPCMTYAMCDGGTKAWTEKNQAKYNLRRVLGDLARGIETSMFTISDLHYNDAKNTKGLLTTGVWDPNLDTPFLNGDQRIAGKKIAYGAFQNVTALFDSRMEPVTAHGCTAPAGYTAHAWRQRKDGVEATVIGVWKMTRLPVPDTAEPRAVVQVSCNGIGFGGLAATGAAPRYVDMMDGRVYDMPAGTISANAPGAVTMSVPVADWPALVVDARVLEGALR</sequence>
<feature type="signal peptide" evidence="2">
    <location>
        <begin position="1"/>
        <end position="20"/>
    </location>
</feature>
<dbReference type="PANTHER" id="PTHR12631:SF10">
    <property type="entry name" value="BETA-XYLOSIDASE-LIKE PROTEIN-RELATED"/>
    <property type="match status" value="1"/>
</dbReference>
<reference evidence="3 4" key="1">
    <citation type="submission" date="2018-01" db="EMBL/GenBank/DDBJ databases">
        <authorList>
            <person name="Clerissi C."/>
        </authorList>
    </citation>
    <scope>NUCLEOTIDE SEQUENCE [LARGE SCALE GENOMIC DNA]</scope>
    <source>
        <strain evidence="3">Cupriavidus sp. LMG 19464</strain>
    </source>
</reference>
<dbReference type="RefSeq" id="WP_116356241.1">
    <property type="nucleotide sequence ID" value="NZ_LT976853.1"/>
</dbReference>
<dbReference type="PROSITE" id="PS51257">
    <property type="entry name" value="PROKAR_LIPOPROTEIN"/>
    <property type="match status" value="1"/>
</dbReference>
<name>A0A975WTQ8_9BURK</name>
<accession>A0A975WTQ8</accession>
<feature type="chain" id="PRO_5037999450" evidence="2">
    <location>
        <begin position="21"/>
        <end position="579"/>
    </location>
</feature>
<evidence type="ECO:0000313" key="4">
    <source>
        <dbReference type="Proteomes" id="UP000256780"/>
    </source>
</evidence>
<evidence type="ECO:0000256" key="2">
    <source>
        <dbReference type="SAM" id="SignalP"/>
    </source>
</evidence>
<feature type="compositionally biased region" description="Pro residues" evidence="1">
    <location>
        <begin position="47"/>
        <end position="58"/>
    </location>
</feature>
<dbReference type="Gene3D" id="3.20.20.80">
    <property type="entry name" value="Glycosidases"/>
    <property type="match status" value="1"/>
</dbReference>
<feature type="region of interest" description="Disordered" evidence="1">
    <location>
        <begin position="26"/>
        <end position="61"/>
    </location>
</feature>
<dbReference type="GO" id="GO:0004553">
    <property type="term" value="F:hydrolase activity, hydrolyzing O-glycosyl compounds"/>
    <property type="evidence" value="ECO:0007669"/>
    <property type="project" value="TreeGrafter"/>
</dbReference>
<gene>
    <name evidence="3" type="ORF">CBM2587_A110070</name>
</gene>
<evidence type="ECO:0000313" key="3">
    <source>
        <dbReference type="EMBL" id="SOY43855.1"/>
    </source>
</evidence>
<dbReference type="InterPro" id="IPR051923">
    <property type="entry name" value="Glycosyl_Hydrolase_39"/>
</dbReference>
<organism evidence="3 4">
    <name type="scientific">Cupriavidus taiwanensis</name>
    <dbReference type="NCBI Taxonomy" id="164546"/>
    <lineage>
        <taxon>Bacteria</taxon>
        <taxon>Pseudomonadati</taxon>
        <taxon>Pseudomonadota</taxon>
        <taxon>Betaproteobacteria</taxon>
        <taxon>Burkholderiales</taxon>
        <taxon>Burkholderiaceae</taxon>
        <taxon>Cupriavidus</taxon>
    </lineage>
</organism>
<dbReference type="AlphaFoldDB" id="A0A975WTQ8"/>